<keyword evidence="6 14" id="KW-0067">ATP-binding</keyword>
<feature type="transmembrane region" description="Helical" evidence="11">
    <location>
        <begin position="100"/>
        <end position="120"/>
    </location>
</feature>
<dbReference type="GO" id="GO:0005886">
    <property type="term" value="C:plasma membrane"/>
    <property type="evidence" value="ECO:0007669"/>
    <property type="project" value="UniProtKB-SubCell"/>
</dbReference>
<dbReference type="SUPFAM" id="SSF52540">
    <property type="entry name" value="P-loop containing nucleoside triphosphate hydrolases"/>
    <property type="match status" value="1"/>
</dbReference>
<keyword evidence="15" id="KW-1185">Reference proteome</keyword>
<evidence type="ECO:0000259" key="13">
    <source>
        <dbReference type="PROSITE" id="PS50929"/>
    </source>
</evidence>
<dbReference type="FunFam" id="3.40.50.300:FF:000221">
    <property type="entry name" value="Multidrug ABC transporter ATP-binding protein"/>
    <property type="match status" value="1"/>
</dbReference>
<proteinExistence type="inferred from homology"/>
<dbReference type="PROSITE" id="PS50893">
    <property type="entry name" value="ABC_TRANSPORTER_2"/>
    <property type="match status" value="1"/>
</dbReference>
<feature type="domain" description="ABC transporter" evidence="12">
    <location>
        <begin position="371"/>
        <end position="604"/>
    </location>
</feature>
<gene>
    <name evidence="14" type="ORF">C2L80_00950</name>
</gene>
<evidence type="ECO:0000256" key="10">
    <source>
        <dbReference type="SAM" id="MobiDB-lite"/>
    </source>
</evidence>
<name>A0A2K2U8I1_9ACTN</name>
<evidence type="ECO:0000256" key="1">
    <source>
        <dbReference type="ARBA" id="ARBA00004429"/>
    </source>
</evidence>
<feature type="compositionally biased region" description="Pro residues" evidence="10">
    <location>
        <begin position="641"/>
        <end position="653"/>
    </location>
</feature>
<dbReference type="InterPro" id="IPR003439">
    <property type="entry name" value="ABC_transporter-like_ATP-bd"/>
</dbReference>
<keyword evidence="7 11" id="KW-1133">Transmembrane helix</keyword>
<dbReference type="PANTHER" id="PTHR24221">
    <property type="entry name" value="ATP-BINDING CASSETTE SUB-FAMILY B"/>
    <property type="match status" value="1"/>
</dbReference>
<dbReference type="InterPro" id="IPR011527">
    <property type="entry name" value="ABC1_TM_dom"/>
</dbReference>
<dbReference type="Pfam" id="PF00664">
    <property type="entry name" value="ABC_membrane"/>
    <property type="match status" value="1"/>
</dbReference>
<dbReference type="PROSITE" id="PS50929">
    <property type="entry name" value="ABC_TM1F"/>
    <property type="match status" value="1"/>
</dbReference>
<evidence type="ECO:0000256" key="11">
    <source>
        <dbReference type="SAM" id="Phobius"/>
    </source>
</evidence>
<feature type="domain" description="ABC transmembrane type-1" evidence="13">
    <location>
        <begin position="59"/>
        <end position="342"/>
    </location>
</feature>
<keyword evidence="2" id="KW-0813">Transport</keyword>
<dbReference type="SUPFAM" id="SSF90123">
    <property type="entry name" value="ABC transporter transmembrane region"/>
    <property type="match status" value="1"/>
</dbReference>
<feature type="transmembrane region" description="Helical" evidence="11">
    <location>
        <begin position="57"/>
        <end position="79"/>
    </location>
</feature>
<dbReference type="PROSITE" id="PS00211">
    <property type="entry name" value="ABC_TRANSPORTER_1"/>
    <property type="match status" value="1"/>
</dbReference>
<reference evidence="14 15" key="1">
    <citation type="journal article" date="2018" name="Int. J. Syst. Evol. Microbiol.">
        <title>Rubneribacter badeniensis gen. nov., sp. nov. and Enteroscipio rubneri gen. nov., sp. nov., new members of the Eggerthellaceae isolated from human faeces.</title>
        <authorList>
            <person name="Danylec N."/>
            <person name="Gobl A."/>
            <person name="Stoll D.A."/>
            <person name="Hetzer B."/>
            <person name="Kulling S.E."/>
            <person name="Huch M."/>
        </authorList>
    </citation>
    <scope>NUCLEOTIDE SEQUENCE [LARGE SCALE GENOMIC DNA]</scope>
    <source>
        <strain evidence="14 15">ResAG-85</strain>
    </source>
</reference>
<sequence length="680" mass="71761">MLAFAKEHRERRLLLGSPIESKKSASSAPPSGSGAPAGKRPGPFSLVLSWAGANKRYLFASVACASIAGLMTMVGYLGVFNIMRAAYEGTCTSSTLRDNALLTAVGCVLQYACFAASSVLSHKGAYKTLFDVRCRVMDHLAHAPLGALDERGVGRIKTVLVEDVERLELFLAHSIPEAFMYLTGPVAAFAFLCSVNAPLALATLVPFACALVILGVIFSRMSKVMERATAALARMNAVMVEYVGGMRTVKALDMGTASFARFRRAIDEEHGLWCEIARKTGPGYAAYLVVIECGLLIMVPLGGWMFATGAVAGSTYLLFAFVGSLYLTEIRLLQEIGTKLAQVGSGARRVQELLDVPAFGGGRPFPDRADIELSGVGFSYDGSVEVLSGIDLSVREGERLAVVGPSGAGKSTMVELVSRFYDATAGTVRIGGVDVRDIDYDDLLRNVAVVFQKTFLTSGSILENIRMGSDASLEEVREAARLARIDDFVMDLPQGYDTEMGSLGNRVSGGQRQRIAIARAILKDAPILILDEATSAADPENQLEIDAAIANLSAGKTVIVVAHRLGVVRTCDRVAVVEAGRLSCVGEHEEVLRRCPYYARAWADYDRARSLEIGFGASASASAPAAGAPVSASGASAPDPVSAPDPLAPPDPSAPSFVAPAAGARAASAEPLAGKEARHA</sequence>
<dbReference type="Gene3D" id="1.20.1560.10">
    <property type="entry name" value="ABC transporter type 1, transmembrane domain"/>
    <property type="match status" value="1"/>
</dbReference>
<dbReference type="CDD" id="cd07346">
    <property type="entry name" value="ABC_6TM_exporters"/>
    <property type="match status" value="1"/>
</dbReference>
<dbReference type="PANTHER" id="PTHR24221:SF654">
    <property type="entry name" value="ATP-BINDING CASSETTE SUB-FAMILY B MEMBER 6"/>
    <property type="match status" value="1"/>
</dbReference>
<dbReference type="InterPro" id="IPR017871">
    <property type="entry name" value="ABC_transporter-like_CS"/>
</dbReference>
<evidence type="ECO:0000259" key="12">
    <source>
        <dbReference type="PROSITE" id="PS50893"/>
    </source>
</evidence>
<dbReference type="GO" id="GO:0016887">
    <property type="term" value="F:ATP hydrolysis activity"/>
    <property type="evidence" value="ECO:0007669"/>
    <property type="project" value="InterPro"/>
</dbReference>
<evidence type="ECO:0000313" key="15">
    <source>
        <dbReference type="Proteomes" id="UP000236488"/>
    </source>
</evidence>
<feature type="compositionally biased region" description="Low complexity" evidence="10">
    <location>
        <begin position="654"/>
        <end position="672"/>
    </location>
</feature>
<feature type="compositionally biased region" description="Low complexity" evidence="10">
    <location>
        <begin position="24"/>
        <end position="39"/>
    </location>
</feature>
<dbReference type="EMBL" id="PPEL01000002">
    <property type="protein sequence ID" value="PNV66498.1"/>
    <property type="molecule type" value="Genomic_DNA"/>
</dbReference>
<dbReference type="GO" id="GO:0005524">
    <property type="term" value="F:ATP binding"/>
    <property type="evidence" value="ECO:0007669"/>
    <property type="project" value="UniProtKB-KW"/>
</dbReference>
<evidence type="ECO:0000256" key="3">
    <source>
        <dbReference type="ARBA" id="ARBA00022475"/>
    </source>
</evidence>
<dbReference type="GO" id="GO:0140359">
    <property type="term" value="F:ABC-type transporter activity"/>
    <property type="evidence" value="ECO:0007669"/>
    <property type="project" value="InterPro"/>
</dbReference>
<evidence type="ECO:0000256" key="4">
    <source>
        <dbReference type="ARBA" id="ARBA00022692"/>
    </source>
</evidence>
<evidence type="ECO:0000313" key="14">
    <source>
        <dbReference type="EMBL" id="PNV66498.1"/>
    </source>
</evidence>
<accession>A0A2K2U8I1</accession>
<feature type="transmembrane region" description="Helical" evidence="11">
    <location>
        <begin position="284"/>
        <end position="304"/>
    </location>
</feature>
<dbReference type="Gene3D" id="3.40.50.300">
    <property type="entry name" value="P-loop containing nucleotide triphosphate hydrolases"/>
    <property type="match status" value="1"/>
</dbReference>
<feature type="transmembrane region" description="Helical" evidence="11">
    <location>
        <begin position="186"/>
        <end position="218"/>
    </location>
</feature>
<comment type="subcellular location">
    <subcellularLocation>
        <location evidence="1">Cell inner membrane</location>
        <topology evidence="1">Multi-pass membrane protein</topology>
    </subcellularLocation>
</comment>
<dbReference type="Pfam" id="PF00005">
    <property type="entry name" value="ABC_tran"/>
    <property type="match status" value="1"/>
</dbReference>
<dbReference type="InterPro" id="IPR003593">
    <property type="entry name" value="AAA+_ATPase"/>
</dbReference>
<evidence type="ECO:0000256" key="7">
    <source>
        <dbReference type="ARBA" id="ARBA00022989"/>
    </source>
</evidence>
<feature type="region of interest" description="Disordered" evidence="10">
    <location>
        <begin position="20"/>
        <end position="39"/>
    </location>
</feature>
<evidence type="ECO:0000256" key="8">
    <source>
        <dbReference type="ARBA" id="ARBA00023136"/>
    </source>
</evidence>
<dbReference type="Proteomes" id="UP000236488">
    <property type="component" value="Unassembled WGS sequence"/>
</dbReference>
<dbReference type="InterPro" id="IPR036640">
    <property type="entry name" value="ABC1_TM_sf"/>
</dbReference>
<evidence type="ECO:0000256" key="5">
    <source>
        <dbReference type="ARBA" id="ARBA00022741"/>
    </source>
</evidence>
<organism evidence="14 15">
    <name type="scientific">Rubneribacter badeniensis</name>
    <dbReference type="NCBI Taxonomy" id="2070688"/>
    <lineage>
        <taxon>Bacteria</taxon>
        <taxon>Bacillati</taxon>
        <taxon>Actinomycetota</taxon>
        <taxon>Coriobacteriia</taxon>
        <taxon>Eggerthellales</taxon>
        <taxon>Eggerthellaceae</taxon>
        <taxon>Rubneribacter</taxon>
    </lineage>
</organism>
<dbReference type="InterPro" id="IPR027417">
    <property type="entry name" value="P-loop_NTPase"/>
</dbReference>
<evidence type="ECO:0000256" key="2">
    <source>
        <dbReference type="ARBA" id="ARBA00022448"/>
    </source>
</evidence>
<dbReference type="InterPro" id="IPR039421">
    <property type="entry name" value="Type_1_exporter"/>
</dbReference>
<comment type="similarity">
    <text evidence="9">Belongs to the ABC transporter superfamily. Siderophore-Fe(3+) uptake transporter (SIUT) (TC 3.A.1.21) family.</text>
</comment>
<dbReference type="AlphaFoldDB" id="A0A2K2U8I1"/>
<feature type="compositionally biased region" description="Low complexity" evidence="10">
    <location>
        <begin position="626"/>
        <end position="640"/>
    </location>
</feature>
<evidence type="ECO:0000256" key="9">
    <source>
        <dbReference type="ARBA" id="ARBA00023455"/>
    </source>
</evidence>
<keyword evidence="3" id="KW-1003">Cell membrane</keyword>
<keyword evidence="8 11" id="KW-0472">Membrane</keyword>
<feature type="region of interest" description="Disordered" evidence="10">
    <location>
        <begin position="626"/>
        <end position="680"/>
    </location>
</feature>
<keyword evidence="5" id="KW-0547">Nucleotide-binding</keyword>
<keyword evidence="4 11" id="KW-0812">Transmembrane</keyword>
<protein>
    <submittedName>
        <fullName evidence="14">ABC transporter ATP-binding protein</fullName>
    </submittedName>
</protein>
<comment type="caution">
    <text evidence="14">The sequence shown here is derived from an EMBL/GenBank/DDBJ whole genome shotgun (WGS) entry which is preliminary data.</text>
</comment>
<evidence type="ECO:0000256" key="6">
    <source>
        <dbReference type="ARBA" id="ARBA00022840"/>
    </source>
</evidence>
<dbReference type="SMART" id="SM00382">
    <property type="entry name" value="AAA"/>
    <property type="match status" value="1"/>
</dbReference>